<dbReference type="EMBL" id="BAABBO010000005">
    <property type="protein sequence ID" value="GAA3954182.1"/>
    <property type="molecule type" value="Genomic_DNA"/>
</dbReference>
<dbReference type="Proteomes" id="UP001501337">
    <property type="component" value="Unassembled WGS sequence"/>
</dbReference>
<accession>A0ABP7NUA6</accession>
<comment type="caution">
    <text evidence="6">The sequence shown here is derived from an EMBL/GenBank/DDBJ whole genome shotgun (WGS) entry which is preliminary data.</text>
</comment>
<evidence type="ECO:0000256" key="2">
    <source>
        <dbReference type="ARBA" id="ARBA00022516"/>
    </source>
</evidence>
<dbReference type="PANTHER" id="PTHR11011">
    <property type="entry name" value="MALE STERILITY PROTEIN 2-RELATED"/>
    <property type="match status" value="1"/>
</dbReference>
<dbReference type="CDD" id="cd05236">
    <property type="entry name" value="FAR-N_SDR_e"/>
    <property type="match status" value="1"/>
</dbReference>
<dbReference type="Pfam" id="PF03015">
    <property type="entry name" value="Sterile"/>
    <property type="match status" value="1"/>
</dbReference>
<dbReference type="InterPro" id="IPR013120">
    <property type="entry name" value="FAR_NAD-bd"/>
</dbReference>
<reference evidence="7" key="1">
    <citation type="journal article" date="2019" name="Int. J. Syst. Evol. Microbiol.">
        <title>The Global Catalogue of Microorganisms (GCM) 10K type strain sequencing project: providing services to taxonomists for standard genome sequencing and annotation.</title>
        <authorList>
            <consortium name="The Broad Institute Genomics Platform"/>
            <consortium name="The Broad Institute Genome Sequencing Center for Infectious Disease"/>
            <person name="Wu L."/>
            <person name="Ma J."/>
        </authorList>
    </citation>
    <scope>NUCLEOTIDE SEQUENCE [LARGE SCALE GENOMIC DNA]</scope>
    <source>
        <strain evidence="7">JCM 17555</strain>
    </source>
</reference>
<evidence type="ECO:0000256" key="1">
    <source>
        <dbReference type="ARBA" id="ARBA00005928"/>
    </source>
</evidence>
<keyword evidence="7" id="KW-1185">Reference proteome</keyword>
<dbReference type="SUPFAM" id="SSF51735">
    <property type="entry name" value="NAD(P)-binding Rossmann-fold domains"/>
    <property type="match status" value="1"/>
</dbReference>
<dbReference type="InterPro" id="IPR036291">
    <property type="entry name" value="NAD(P)-bd_dom_sf"/>
</dbReference>
<evidence type="ECO:0000256" key="3">
    <source>
        <dbReference type="ARBA" id="ARBA00023098"/>
    </source>
</evidence>
<name>A0ABP7NUA6_9GAMM</name>
<feature type="domain" description="Fatty acyl-CoA reductase C-terminal" evidence="4">
    <location>
        <begin position="417"/>
        <end position="493"/>
    </location>
</feature>
<dbReference type="InterPro" id="IPR026055">
    <property type="entry name" value="FAR"/>
</dbReference>
<dbReference type="CDD" id="cd09071">
    <property type="entry name" value="FAR_C"/>
    <property type="match status" value="1"/>
</dbReference>
<evidence type="ECO:0000259" key="5">
    <source>
        <dbReference type="Pfam" id="PF07993"/>
    </source>
</evidence>
<evidence type="ECO:0000259" key="4">
    <source>
        <dbReference type="Pfam" id="PF03015"/>
    </source>
</evidence>
<keyword evidence="3" id="KW-0443">Lipid metabolism</keyword>
<protein>
    <recommendedName>
        <fullName evidence="8">Male sterility protein</fullName>
    </recommendedName>
</protein>
<dbReference type="RefSeq" id="WP_344804160.1">
    <property type="nucleotide sequence ID" value="NZ_BAABBO010000005.1"/>
</dbReference>
<evidence type="ECO:0000313" key="7">
    <source>
        <dbReference type="Proteomes" id="UP001501337"/>
    </source>
</evidence>
<dbReference type="Pfam" id="PF07993">
    <property type="entry name" value="NAD_binding_4"/>
    <property type="match status" value="1"/>
</dbReference>
<feature type="domain" description="Thioester reductase (TE)" evidence="5">
    <location>
        <begin position="23"/>
        <end position="326"/>
    </location>
</feature>
<gene>
    <name evidence="6" type="ORF">GCM10022278_11160</name>
</gene>
<keyword evidence="2" id="KW-0444">Lipid biosynthesis</keyword>
<sequence>MKVPEAFESSVSLETLRDKTILLTGASGFVGKVVLEKLLRGIGGNGRILLLMRGNRRFPSAEDRLYHEVLQSSLFDKLRAEQGDVFLDNCLKKLHCLEGHLTQPRFGLDQDTFAATAFSLDLIINAAASVDFREPLDDALNTNTLALDSLIDFSKFTPHCPLIHVSTCYVHGHHTGFCSEANVVALRGKLPLTSTGYVDTDAVVATLQSRISVIYASISGIEERQTALVDLGLEIANTFGWNDTYTFTKWLGEQRLLNALQGRALTVLRPSIIESVLKDPTPGWIEGVKVADAVIMAYAREHVMLFPGRPSAAIDIIPVDYVANSILISAAEALTAPCQHRFYQCGSSAENPVTMKTLIRLVRKAATTPGSGLDRLFPRQPQKAFVMVPAPVFKLITGGGLNYQRWSYRLRKSLGLSTSKRTLMKMETTVRLAVVFAFYTTQRYTFDNSELLSLAARLSAADRAAFPVSTADIDWTHYLGHIHLSGLNDYALKPRSKKVKTPVAADA</sequence>
<dbReference type="Gene3D" id="3.40.50.720">
    <property type="entry name" value="NAD(P)-binding Rossmann-like Domain"/>
    <property type="match status" value="1"/>
</dbReference>
<evidence type="ECO:0000313" key="6">
    <source>
        <dbReference type="EMBL" id="GAA3954182.1"/>
    </source>
</evidence>
<dbReference type="PANTHER" id="PTHR11011:SF45">
    <property type="entry name" value="FATTY ACYL-COA REDUCTASE CG8306-RELATED"/>
    <property type="match status" value="1"/>
</dbReference>
<organism evidence="6 7">
    <name type="scientific">Allohahella marinimesophila</name>
    <dbReference type="NCBI Taxonomy" id="1054972"/>
    <lineage>
        <taxon>Bacteria</taxon>
        <taxon>Pseudomonadati</taxon>
        <taxon>Pseudomonadota</taxon>
        <taxon>Gammaproteobacteria</taxon>
        <taxon>Oceanospirillales</taxon>
        <taxon>Hahellaceae</taxon>
        <taxon>Allohahella</taxon>
    </lineage>
</organism>
<evidence type="ECO:0008006" key="8">
    <source>
        <dbReference type="Google" id="ProtNLM"/>
    </source>
</evidence>
<proteinExistence type="inferred from homology"/>
<comment type="similarity">
    <text evidence="1">Belongs to the fatty acyl-CoA reductase family.</text>
</comment>
<dbReference type="InterPro" id="IPR033640">
    <property type="entry name" value="FAR_C"/>
</dbReference>